<sequence>MFLPREIGDLFTSIIRRQSTDSTSDSAVENIPAQCFDVCNSAALEAQHENNNATLCAPNSTFLNLLDSCSRCIEQNVAAGNGTASPETVAQDFQDWLGFCGSDNGNIGSPVVAILAGYDFSTTATATITGDAQTNIAATPGGSSSTLTPTGSPTDTATINGDGGGDGSGSPDIGVLVPAVVVPGVVVFVLLVGCAFMFRRRKQRIQIPRHGALGDGYETKAQLHADPFRSELDGRGLVAEAPSRSDGASTIAELPARELVGSEMDSTSNR</sequence>
<proteinExistence type="predicted"/>
<comment type="caution">
    <text evidence="3">The sequence shown here is derived from an EMBL/GenBank/DDBJ whole genome shotgun (WGS) entry which is preliminary data.</text>
</comment>
<keyword evidence="2" id="KW-0472">Membrane</keyword>
<dbReference type="PANTHER" id="PTHR38122">
    <property type="entry name" value="GLYCOPROTEIN X"/>
    <property type="match status" value="1"/>
</dbReference>
<evidence type="ECO:0000256" key="1">
    <source>
        <dbReference type="SAM" id="MobiDB-lite"/>
    </source>
</evidence>
<protein>
    <submittedName>
        <fullName evidence="3">Uncharacterized protein</fullName>
    </submittedName>
</protein>
<evidence type="ECO:0000313" key="4">
    <source>
        <dbReference type="Proteomes" id="UP001610446"/>
    </source>
</evidence>
<feature type="region of interest" description="Disordered" evidence="1">
    <location>
        <begin position="137"/>
        <end position="166"/>
    </location>
</feature>
<dbReference type="EMBL" id="JBFXLU010000050">
    <property type="protein sequence ID" value="KAL2848414.1"/>
    <property type="molecule type" value="Genomic_DNA"/>
</dbReference>
<keyword evidence="2" id="KW-1133">Transmembrane helix</keyword>
<keyword evidence="2" id="KW-0812">Transmembrane</keyword>
<evidence type="ECO:0000256" key="2">
    <source>
        <dbReference type="SAM" id="Phobius"/>
    </source>
</evidence>
<keyword evidence="4" id="KW-1185">Reference proteome</keyword>
<feature type="region of interest" description="Disordered" evidence="1">
    <location>
        <begin position="235"/>
        <end position="270"/>
    </location>
</feature>
<organism evidence="3 4">
    <name type="scientific">Aspergillus pseudoustus</name>
    <dbReference type="NCBI Taxonomy" id="1810923"/>
    <lineage>
        <taxon>Eukaryota</taxon>
        <taxon>Fungi</taxon>
        <taxon>Dikarya</taxon>
        <taxon>Ascomycota</taxon>
        <taxon>Pezizomycotina</taxon>
        <taxon>Eurotiomycetes</taxon>
        <taxon>Eurotiomycetidae</taxon>
        <taxon>Eurotiales</taxon>
        <taxon>Aspergillaceae</taxon>
        <taxon>Aspergillus</taxon>
        <taxon>Aspergillus subgen. Nidulantes</taxon>
    </lineage>
</organism>
<name>A0ABR4K9E7_9EURO</name>
<dbReference type="PANTHER" id="PTHR38122:SF1">
    <property type="entry name" value="GLYCOPROTEIN X"/>
    <property type="match status" value="1"/>
</dbReference>
<evidence type="ECO:0000313" key="3">
    <source>
        <dbReference type="EMBL" id="KAL2848414.1"/>
    </source>
</evidence>
<gene>
    <name evidence="3" type="ORF">BJY01DRAFT_246426</name>
</gene>
<feature type="transmembrane region" description="Helical" evidence="2">
    <location>
        <begin position="175"/>
        <end position="198"/>
    </location>
</feature>
<accession>A0ABR4K9E7</accession>
<dbReference type="Proteomes" id="UP001610446">
    <property type="component" value="Unassembled WGS sequence"/>
</dbReference>
<feature type="compositionally biased region" description="Low complexity" evidence="1">
    <location>
        <begin position="137"/>
        <end position="158"/>
    </location>
</feature>
<reference evidence="3 4" key="1">
    <citation type="submission" date="2024-07" db="EMBL/GenBank/DDBJ databases">
        <title>Section-level genome sequencing and comparative genomics of Aspergillus sections Usti and Cavernicolus.</title>
        <authorList>
            <consortium name="Lawrence Berkeley National Laboratory"/>
            <person name="Nybo J.L."/>
            <person name="Vesth T.C."/>
            <person name="Theobald S."/>
            <person name="Frisvad J.C."/>
            <person name="Larsen T.O."/>
            <person name="Kjaerboelling I."/>
            <person name="Rothschild-Mancinelli K."/>
            <person name="Lyhne E.K."/>
            <person name="Kogle M.E."/>
            <person name="Barry K."/>
            <person name="Clum A."/>
            <person name="Na H."/>
            <person name="Ledsgaard L."/>
            <person name="Lin J."/>
            <person name="Lipzen A."/>
            <person name="Kuo A."/>
            <person name="Riley R."/>
            <person name="Mondo S."/>
            <person name="Labutti K."/>
            <person name="Haridas S."/>
            <person name="Pangalinan J."/>
            <person name="Salamov A.A."/>
            <person name="Simmons B.A."/>
            <person name="Magnuson J.K."/>
            <person name="Chen J."/>
            <person name="Drula E."/>
            <person name="Henrissat B."/>
            <person name="Wiebenga A."/>
            <person name="Lubbers R.J."/>
            <person name="Gomes A.C."/>
            <person name="Makela M.R."/>
            <person name="Stajich J."/>
            <person name="Grigoriev I.V."/>
            <person name="Mortensen U.H."/>
            <person name="De Vries R.P."/>
            <person name="Baker S.E."/>
            <person name="Andersen M.R."/>
        </authorList>
    </citation>
    <scope>NUCLEOTIDE SEQUENCE [LARGE SCALE GENOMIC DNA]</scope>
    <source>
        <strain evidence="3 4">CBS 123904</strain>
    </source>
</reference>